<dbReference type="GO" id="GO:0016020">
    <property type="term" value="C:membrane"/>
    <property type="evidence" value="ECO:0007669"/>
    <property type="project" value="TreeGrafter"/>
</dbReference>
<evidence type="ECO:0000313" key="3">
    <source>
        <dbReference type="Proteomes" id="UP000596661"/>
    </source>
</evidence>
<dbReference type="AlphaFoldDB" id="A0A803QJ03"/>
<sequence>MNAGAVMLTDSVFWFIIVPFLTIKDYNLSFMNVNLHSFNAILLLGDTALNCLQVPAFRITFFILWTGAFVIFQWIIHACVSFWWPYPFLDLSSPYAPVWYLLVAVMHIPCYGSFVLIVKMKRYLLTKWFPLSCALDFDGYKITLEYGNLKVVRGRENWVCKLSKSLYGLKQSLRQWFEHFESFIKEKKYTPDQFDHYVYFQKPQDGGPFYWRSTLQSTVALSTIQAEYMVVIEVFKEVIWLLKLTKELGIFQKNMEIFCDSKSAIFWQITKSIMAAKAHRCSIAFFS</sequence>
<dbReference type="CDD" id="cd09272">
    <property type="entry name" value="RNase_HI_RT_Ty1"/>
    <property type="match status" value="1"/>
</dbReference>
<organism evidence="2 3">
    <name type="scientific">Cannabis sativa</name>
    <name type="common">Hemp</name>
    <name type="synonym">Marijuana</name>
    <dbReference type="NCBI Taxonomy" id="3483"/>
    <lineage>
        <taxon>Eukaryota</taxon>
        <taxon>Viridiplantae</taxon>
        <taxon>Streptophyta</taxon>
        <taxon>Embryophyta</taxon>
        <taxon>Tracheophyta</taxon>
        <taxon>Spermatophyta</taxon>
        <taxon>Magnoliopsida</taxon>
        <taxon>eudicotyledons</taxon>
        <taxon>Gunneridae</taxon>
        <taxon>Pentapetalae</taxon>
        <taxon>rosids</taxon>
        <taxon>fabids</taxon>
        <taxon>Rosales</taxon>
        <taxon>Cannabaceae</taxon>
        <taxon>Cannabis</taxon>
    </lineage>
</organism>
<evidence type="ECO:0008006" key="4">
    <source>
        <dbReference type="Google" id="ProtNLM"/>
    </source>
</evidence>
<evidence type="ECO:0000256" key="1">
    <source>
        <dbReference type="SAM" id="Phobius"/>
    </source>
</evidence>
<dbReference type="Gramene" id="evm.model.10.1231">
    <property type="protein sequence ID" value="cds.evm.model.10.1231"/>
    <property type="gene ID" value="evm.TU.10.1231"/>
</dbReference>
<feature type="transmembrane region" description="Helical" evidence="1">
    <location>
        <begin position="62"/>
        <end position="86"/>
    </location>
</feature>
<feature type="transmembrane region" description="Helical" evidence="1">
    <location>
        <begin position="6"/>
        <end position="23"/>
    </location>
</feature>
<keyword evidence="1" id="KW-0472">Membrane</keyword>
<dbReference type="PANTHER" id="PTHR12242">
    <property type="entry name" value="OS02G0130600 PROTEIN-RELATED"/>
    <property type="match status" value="1"/>
</dbReference>
<dbReference type="EnsemblPlants" id="evm.model.10.1231">
    <property type="protein sequence ID" value="cds.evm.model.10.1231"/>
    <property type="gene ID" value="evm.TU.10.1231"/>
</dbReference>
<keyword evidence="1" id="KW-1133">Transmembrane helix</keyword>
<feature type="transmembrane region" description="Helical" evidence="1">
    <location>
        <begin position="98"/>
        <end position="118"/>
    </location>
</feature>
<dbReference type="EMBL" id="UZAU01000818">
    <property type="status" value="NOT_ANNOTATED_CDS"/>
    <property type="molecule type" value="Genomic_DNA"/>
</dbReference>
<keyword evidence="3" id="KW-1185">Reference proteome</keyword>
<dbReference type="Proteomes" id="UP000596661">
    <property type="component" value="Unassembled WGS sequence"/>
</dbReference>
<reference evidence="2" key="1">
    <citation type="submission" date="2021-03" db="UniProtKB">
        <authorList>
            <consortium name="EnsemblPlants"/>
        </authorList>
    </citation>
    <scope>IDENTIFICATION</scope>
</reference>
<proteinExistence type="predicted"/>
<protein>
    <recommendedName>
        <fullName evidence="4">Reverse transcriptase Ty1/copia-type domain-containing protein</fullName>
    </recommendedName>
</protein>
<accession>A0A803QJ03</accession>
<name>A0A803QJ03_CANSA</name>
<dbReference type="PANTHER" id="PTHR12242:SF29">
    <property type="entry name" value="TRANSMEMBRANE PROTEIN"/>
    <property type="match status" value="1"/>
</dbReference>
<evidence type="ECO:0000313" key="2">
    <source>
        <dbReference type="EnsemblPlants" id="cds.evm.model.10.1231"/>
    </source>
</evidence>
<keyword evidence="1" id="KW-0812">Transmembrane</keyword>